<sequence>MTRLLEHEQAPLALAQRCSGVAPPLPLFSSLLNYRHSQSDVTRTLWEGIHLTAAQERTNYPLYLAVDDLGKGFLLAAQAVPGIDPACLITYMTTALAGLVEALETEPQRPIVNLSILPATEHRQLQDTLIQHFTQSHGVREETVVTRGYESPIGDMETALAQIWQKLLKLEKVGRHDNFFELGGHSLTAIQLLARMYEQNMEIPLAAVFTHPTLCELASTVGKPTSPLVAELWTKLAKNFYSK</sequence>
<evidence type="ECO:0000256" key="1">
    <source>
        <dbReference type="ARBA" id="ARBA00001957"/>
    </source>
</evidence>
<evidence type="ECO:0000259" key="4">
    <source>
        <dbReference type="PROSITE" id="PS50075"/>
    </source>
</evidence>
<evidence type="ECO:0000256" key="3">
    <source>
        <dbReference type="ARBA" id="ARBA00022553"/>
    </source>
</evidence>
<dbReference type="GO" id="GO:0031177">
    <property type="term" value="F:phosphopantetheine binding"/>
    <property type="evidence" value="ECO:0007669"/>
    <property type="project" value="TreeGrafter"/>
</dbReference>
<dbReference type="InterPro" id="IPR036736">
    <property type="entry name" value="ACP-like_sf"/>
</dbReference>
<evidence type="ECO:0000313" key="6">
    <source>
        <dbReference type="Proteomes" id="UP000032930"/>
    </source>
</evidence>
<dbReference type="Gene3D" id="3.30.559.30">
    <property type="entry name" value="Nonribosomal peptide synthetase, condensation domain"/>
    <property type="match status" value="1"/>
</dbReference>
<dbReference type="Gene3D" id="1.10.1200.10">
    <property type="entry name" value="ACP-like"/>
    <property type="match status" value="1"/>
</dbReference>
<dbReference type="SUPFAM" id="SSF47336">
    <property type="entry name" value="ACP-like"/>
    <property type="match status" value="1"/>
</dbReference>
<keyword evidence="2" id="KW-0596">Phosphopantetheine</keyword>
<dbReference type="RefSeq" id="WP_242425288.1">
    <property type="nucleotide sequence ID" value="NZ_CAWMEF010000001.1"/>
</dbReference>
<feature type="domain" description="Carrier" evidence="4">
    <location>
        <begin position="151"/>
        <end position="225"/>
    </location>
</feature>
<dbReference type="InterPro" id="IPR006162">
    <property type="entry name" value="Ppantetheine_attach_site"/>
</dbReference>
<organism evidence="5 6">
    <name type="scientific">Xenorhabdus bovienii</name>
    <name type="common">Xenorhabdus nematophila subsp. bovienii</name>
    <dbReference type="NCBI Taxonomy" id="40576"/>
    <lineage>
        <taxon>Bacteria</taxon>
        <taxon>Pseudomonadati</taxon>
        <taxon>Pseudomonadota</taxon>
        <taxon>Gammaproteobacteria</taxon>
        <taxon>Enterobacterales</taxon>
        <taxon>Morganellaceae</taxon>
        <taxon>Xenorhabdus</taxon>
    </lineage>
</organism>
<dbReference type="PANTHER" id="PTHR45527:SF1">
    <property type="entry name" value="FATTY ACID SYNTHASE"/>
    <property type="match status" value="1"/>
</dbReference>
<name>A0A0B6XB48_XENBV</name>
<dbReference type="PANTHER" id="PTHR45527">
    <property type="entry name" value="NONRIBOSOMAL PEPTIDE SYNTHETASE"/>
    <property type="match status" value="1"/>
</dbReference>
<accession>A0A0B6XB48</accession>
<dbReference type="AlphaFoldDB" id="A0A0B6XB48"/>
<dbReference type="PROSITE" id="PS50075">
    <property type="entry name" value="CARRIER"/>
    <property type="match status" value="1"/>
</dbReference>
<dbReference type="GO" id="GO:0044550">
    <property type="term" value="P:secondary metabolite biosynthetic process"/>
    <property type="evidence" value="ECO:0007669"/>
    <property type="project" value="TreeGrafter"/>
</dbReference>
<dbReference type="FunFam" id="1.10.1200.10:FF:000005">
    <property type="entry name" value="Nonribosomal peptide synthetase 1"/>
    <property type="match status" value="1"/>
</dbReference>
<keyword evidence="3" id="KW-0597">Phosphoprotein</keyword>
<protein>
    <recommendedName>
        <fullName evidence="4">Carrier domain-containing protein</fullName>
    </recommendedName>
</protein>
<evidence type="ECO:0000313" key="5">
    <source>
        <dbReference type="EMBL" id="CDM89519.1"/>
    </source>
</evidence>
<dbReference type="SUPFAM" id="SSF52777">
    <property type="entry name" value="CoA-dependent acyltransferases"/>
    <property type="match status" value="1"/>
</dbReference>
<dbReference type="EMBL" id="FO818637">
    <property type="protein sequence ID" value="CDM89519.1"/>
    <property type="molecule type" value="Genomic_DNA"/>
</dbReference>
<gene>
    <name evidence="5" type="ORF">XBW1_2162</name>
</gene>
<dbReference type="GO" id="GO:0005737">
    <property type="term" value="C:cytoplasm"/>
    <property type="evidence" value="ECO:0007669"/>
    <property type="project" value="TreeGrafter"/>
</dbReference>
<dbReference type="GO" id="GO:0043041">
    <property type="term" value="P:amino acid activation for nonribosomal peptide biosynthetic process"/>
    <property type="evidence" value="ECO:0007669"/>
    <property type="project" value="TreeGrafter"/>
</dbReference>
<dbReference type="InterPro" id="IPR009081">
    <property type="entry name" value="PP-bd_ACP"/>
</dbReference>
<comment type="cofactor">
    <cofactor evidence="1">
        <name>pantetheine 4'-phosphate</name>
        <dbReference type="ChEBI" id="CHEBI:47942"/>
    </cofactor>
</comment>
<dbReference type="Proteomes" id="UP000032930">
    <property type="component" value="Chromosome"/>
</dbReference>
<proteinExistence type="predicted"/>
<dbReference type="KEGG" id="xbv:XBW1_2162"/>
<reference evidence="5 6" key="1">
    <citation type="submission" date="2014-02" db="EMBL/GenBank/DDBJ databases">
        <authorList>
            <person name="Genoscope - CEA"/>
        </authorList>
    </citation>
    <scope>NUCLEOTIDE SEQUENCE [LARGE SCALE GENOMIC DNA]</scope>
    <source>
        <strain evidence="5 6">CS03</strain>
    </source>
</reference>
<dbReference type="Pfam" id="PF00550">
    <property type="entry name" value="PP-binding"/>
    <property type="match status" value="1"/>
</dbReference>
<dbReference type="PROSITE" id="PS00012">
    <property type="entry name" value="PHOSPHOPANTETHEINE"/>
    <property type="match status" value="1"/>
</dbReference>
<evidence type="ECO:0000256" key="2">
    <source>
        <dbReference type="ARBA" id="ARBA00022450"/>
    </source>
</evidence>